<accession>A0A9X4KUE6</accession>
<keyword evidence="2" id="KW-0808">Transferase</keyword>
<evidence type="ECO:0000313" key="3">
    <source>
        <dbReference type="Proteomes" id="UP001153404"/>
    </source>
</evidence>
<protein>
    <submittedName>
        <fullName evidence="2">Class I SAM-dependent methyltransferase</fullName>
    </submittedName>
</protein>
<dbReference type="InterPro" id="IPR029063">
    <property type="entry name" value="SAM-dependent_MTases_sf"/>
</dbReference>
<dbReference type="GO" id="GO:0008757">
    <property type="term" value="F:S-adenosylmethionine-dependent methyltransferase activity"/>
    <property type="evidence" value="ECO:0007669"/>
    <property type="project" value="InterPro"/>
</dbReference>
<dbReference type="Proteomes" id="UP001153404">
    <property type="component" value="Unassembled WGS sequence"/>
</dbReference>
<organism evidence="2 3">
    <name type="scientific">Cohnella rhizosphaerae</name>
    <dbReference type="NCBI Taxonomy" id="1457232"/>
    <lineage>
        <taxon>Bacteria</taxon>
        <taxon>Bacillati</taxon>
        <taxon>Bacillota</taxon>
        <taxon>Bacilli</taxon>
        <taxon>Bacillales</taxon>
        <taxon>Paenibacillaceae</taxon>
        <taxon>Cohnella</taxon>
    </lineage>
</organism>
<dbReference type="RefSeq" id="WP_277533685.1">
    <property type="nucleotide sequence ID" value="NZ_JAPDIA010000007.1"/>
</dbReference>
<evidence type="ECO:0000313" key="2">
    <source>
        <dbReference type="EMBL" id="MDG0811200.1"/>
    </source>
</evidence>
<name>A0A9X4KUE6_9BACL</name>
<dbReference type="EMBL" id="JAPDIA010000007">
    <property type="protein sequence ID" value="MDG0811200.1"/>
    <property type="molecule type" value="Genomic_DNA"/>
</dbReference>
<proteinExistence type="predicted"/>
<dbReference type="AlphaFoldDB" id="A0A9X4KUE6"/>
<gene>
    <name evidence="2" type="ORF">OMP40_18885</name>
</gene>
<dbReference type="Pfam" id="PF08241">
    <property type="entry name" value="Methyltransf_11"/>
    <property type="match status" value="1"/>
</dbReference>
<sequence>MSAWLILLTICLKHGGAGGYEYAWAAKYLDPGDTVLDAACGICHPFKFYAASRTTATFAFDLDPRILSRDAILEDIAQSVSLRAKSEFDPGLFDRISFSQCDMTHLPYANALFDKIFCISVLEHVDAQTLRGALEEFRRVLKNDGLLVLTVDYPNVDMTMFQAQMDAVGWRFAGLHDFGEPADAISTAMWGPEIKCIRLLLAKRLAS</sequence>
<keyword evidence="2" id="KW-0489">Methyltransferase</keyword>
<dbReference type="Gene3D" id="3.40.50.150">
    <property type="entry name" value="Vaccinia Virus protein VP39"/>
    <property type="match status" value="1"/>
</dbReference>
<keyword evidence="3" id="KW-1185">Reference proteome</keyword>
<reference evidence="2" key="1">
    <citation type="submission" date="2022-10" db="EMBL/GenBank/DDBJ databases">
        <title>Comparative genomic analysis of Cohnella hashimotonis sp. nov., isolated from the International Space Station.</title>
        <authorList>
            <person name="Simpson A."/>
            <person name="Venkateswaran K."/>
        </authorList>
    </citation>
    <scope>NUCLEOTIDE SEQUENCE</scope>
    <source>
        <strain evidence="2">DSM 28161</strain>
    </source>
</reference>
<dbReference type="InterPro" id="IPR013216">
    <property type="entry name" value="Methyltransf_11"/>
</dbReference>
<dbReference type="GO" id="GO:0032259">
    <property type="term" value="P:methylation"/>
    <property type="evidence" value="ECO:0007669"/>
    <property type="project" value="UniProtKB-KW"/>
</dbReference>
<dbReference type="CDD" id="cd02440">
    <property type="entry name" value="AdoMet_MTases"/>
    <property type="match status" value="1"/>
</dbReference>
<dbReference type="SUPFAM" id="SSF53335">
    <property type="entry name" value="S-adenosyl-L-methionine-dependent methyltransferases"/>
    <property type="match status" value="1"/>
</dbReference>
<feature type="domain" description="Methyltransferase type 11" evidence="1">
    <location>
        <begin position="36"/>
        <end position="149"/>
    </location>
</feature>
<comment type="caution">
    <text evidence="2">The sequence shown here is derived from an EMBL/GenBank/DDBJ whole genome shotgun (WGS) entry which is preliminary data.</text>
</comment>
<evidence type="ECO:0000259" key="1">
    <source>
        <dbReference type="Pfam" id="PF08241"/>
    </source>
</evidence>